<dbReference type="RefSeq" id="WP_010747310.1">
    <property type="nucleotide sequence ID" value="NZ_BAAAXM010000057.1"/>
</dbReference>
<gene>
    <name evidence="3" type="ORF">P7D78_10680</name>
</gene>
<evidence type="ECO:0000259" key="2">
    <source>
        <dbReference type="PROSITE" id="PS50966"/>
    </source>
</evidence>
<dbReference type="GO" id="GO:0008270">
    <property type="term" value="F:zinc ion binding"/>
    <property type="evidence" value="ECO:0007669"/>
    <property type="project" value="UniProtKB-KW"/>
</dbReference>
<comment type="caution">
    <text evidence="3">The sequence shown here is derived from an EMBL/GenBank/DDBJ whole genome shotgun (WGS) entry which is preliminary data.</text>
</comment>
<dbReference type="InterPro" id="IPR007527">
    <property type="entry name" value="Znf_SWIM"/>
</dbReference>
<keyword evidence="1" id="KW-0479">Metal-binding</keyword>
<dbReference type="PROSITE" id="PS50966">
    <property type="entry name" value="ZF_SWIM"/>
    <property type="match status" value="1"/>
</dbReference>
<evidence type="ECO:0000313" key="3">
    <source>
        <dbReference type="EMBL" id="MDT2538596.1"/>
    </source>
</evidence>
<dbReference type="AlphaFoldDB" id="A0AAW8SX30"/>
<sequence length="554" mass="65216">MMWQDLFPARILERGYEYFMAGVVDDFEVREALVNAVVEGSEHYVVTIEYTEDQITELHCDCPYAAEGNNCKHMVAVLFMCEERNVFHEQNSAQRSDTAEELEKIVMTADETMIRSFLLSAIVNDEKLAHQFAREFLSNYSAESVRYIINQIADIFDTYEDYSGFIDYHNAFTFGGDILGLLTDEVDPLIEANDYSAAFEVLGYLVNRVDTVEMDDSGGEITMILSECFERWQTILAEVKLNKKKRMFDWFTKKLAVSDDEYSKEYVEEIIRVGFPEASFVEVKLRFAKKMIEEAEAMESWRREFQLSEWAVFLIEMMEQEGKSEVEVRKQYTRYWAFSEVRKKYIANALARKDYSTAIKTLEESIKLDHSYLGLVSEYSHVLKAIYNTLGDKDRYLDQLWQLLLTDDPGNIEIFRELKANYTKEEWPAARQRIYSALEGKDFMDRLYLEEKDYEQLMTYVEDSLELYKVREHFDLLKDRFPERMLDKYEKELRQLAAPVSNRQKYRAIADLMKGMTKISGGNLRGKRLMQEFKTNYPRRKAMLDELSKLKSLY</sequence>
<reference evidence="3" key="1">
    <citation type="submission" date="2023-03" db="EMBL/GenBank/DDBJ databases">
        <authorList>
            <person name="Shen W."/>
            <person name="Cai J."/>
        </authorList>
    </citation>
    <scope>NUCLEOTIDE SEQUENCE</scope>
    <source>
        <strain evidence="3">B646-2</strain>
    </source>
</reference>
<accession>A0AAW8SX30</accession>
<evidence type="ECO:0000256" key="1">
    <source>
        <dbReference type="PROSITE-ProRule" id="PRU00325"/>
    </source>
</evidence>
<keyword evidence="1" id="KW-0863">Zinc-finger</keyword>
<feature type="domain" description="SWIM-type" evidence="2">
    <location>
        <begin position="44"/>
        <end position="82"/>
    </location>
</feature>
<keyword evidence="1" id="KW-0862">Zinc</keyword>
<organism evidence="3 4">
    <name type="scientific">Enterococcus raffinosus</name>
    <dbReference type="NCBI Taxonomy" id="71452"/>
    <lineage>
        <taxon>Bacteria</taxon>
        <taxon>Bacillati</taxon>
        <taxon>Bacillota</taxon>
        <taxon>Bacilli</taxon>
        <taxon>Lactobacillales</taxon>
        <taxon>Enterococcaceae</taxon>
        <taxon>Enterococcus</taxon>
    </lineage>
</organism>
<name>A0AAW8SX30_9ENTE</name>
<protein>
    <submittedName>
        <fullName evidence="3">SWIM zinc finger family protein</fullName>
    </submittedName>
</protein>
<dbReference type="Proteomes" id="UP001249240">
    <property type="component" value="Unassembled WGS sequence"/>
</dbReference>
<proteinExistence type="predicted"/>
<evidence type="ECO:0000313" key="4">
    <source>
        <dbReference type="Proteomes" id="UP001249240"/>
    </source>
</evidence>
<dbReference type="EMBL" id="JARPXM010000009">
    <property type="protein sequence ID" value="MDT2538596.1"/>
    <property type="molecule type" value="Genomic_DNA"/>
</dbReference>
<dbReference type="Pfam" id="PF04434">
    <property type="entry name" value="SWIM"/>
    <property type="match status" value="1"/>
</dbReference>